<dbReference type="EMBL" id="GBRD01000599">
    <property type="protein sequence ID" value="JAG65222.1"/>
    <property type="molecule type" value="Transcribed_RNA"/>
</dbReference>
<feature type="compositionally biased region" description="Basic and acidic residues" evidence="1">
    <location>
        <begin position="168"/>
        <end position="178"/>
    </location>
</feature>
<feature type="domain" description="Type VII secretion system protein EssD-like" evidence="3">
    <location>
        <begin position="47"/>
        <end position="169"/>
    </location>
</feature>
<dbReference type="InterPro" id="IPR044925">
    <property type="entry name" value="His-Me_finger_sf"/>
</dbReference>
<organism evidence="4">
    <name type="scientific">Lygus hesperus</name>
    <name type="common">Western plant bug</name>
    <dbReference type="NCBI Taxonomy" id="30085"/>
    <lineage>
        <taxon>Eukaryota</taxon>
        <taxon>Metazoa</taxon>
        <taxon>Ecdysozoa</taxon>
        <taxon>Arthropoda</taxon>
        <taxon>Hexapoda</taxon>
        <taxon>Insecta</taxon>
        <taxon>Pterygota</taxon>
        <taxon>Neoptera</taxon>
        <taxon>Paraneoptera</taxon>
        <taxon>Hemiptera</taxon>
        <taxon>Heteroptera</taxon>
        <taxon>Panheteroptera</taxon>
        <taxon>Cimicomorpha</taxon>
        <taxon>Miridae</taxon>
        <taxon>Mirini</taxon>
        <taxon>Lygus</taxon>
    </lineage>
</organism>
<reference evidence="4" key="1">
    <citation type="submission" date="2014-09" db="EMBL/GenBank/DDBJ databases">
        <authorList>
            <person name="Magalhaes I.L.F."/>
            <person name="Oliveira U."/>
            <person name="Santos F.R."/>
            <person name="Vidigal T.H.D.A."/>
            <person name="Brescovit A.D."/>
            <person name="Santos A.J."/>
        </authorList>
    </citation>
    <scope>NUCLEOTIDE SEQUENCE</scope>
</reference>
<dbReference type="Pfam" id="PF13930">
    <property type="entry name" value="Endonuclea_NS_2"/>
    <property type="match status" value="1"/>
</dbReference>
<sequence length="188" mass="20577">MVSSVTYFGIISLCLTLNAFGSPLKCDRPTTAVKPPITNYARDGPEGRVTCIKAVIKFENLGKGESTTSASRKYVASMGSAWAIHPTTFRNMSDDAGHLIGNVLGGPRDSYNLIPQNSNCNRGAWRAVESEVKQKIENNKNVSVTFVVQPIYDGDNKRPIALEFEWKADDGTSRRDKIPNPLPPKSCT</sequence>
<proteinExistence type="predicted"/>
<dbReference type="InterPro" id="IPR044929">
    <property type="entry name" value="DNA/RNA_non-sp_Endonuclease_sf"/>
</dbReference>
<keyword evidence="2" id="KW-0732">Signal</keyword>
<evidence type="ECO:0000313" key="4">
    <source>
        <dbReference type="EMBL" id="JAG65222.1"/>
    </source>
</evidence>
<feature type="region of interest" description="Disordered" evidence="1">
    <location>
        <begin position="168"/>
        <end position="188"/>
    </location>
</feature>
<protein>
    <recommendedName>
        <fullName evidence="3">Type VII secretion system protein EssD-like domain-containing protein</fullName>
    </recommendedName>
</protein>
<feature type="signal peptide" evidence="2">
    <location>
        <begin position="1"/>
        <end position="21"/>
    </location>
</feature>
<dbReference type="InterPro" id="IPR044927">
    <property type="entry name" value="Endonuclea_NS_2"/>
</dbReference>
<dbReference type="Gene3D" id="3.40.570.10">
    <property type="entry name" value="Extracellular Endonuclease, subunit A"/>
    <property type="match status" value="1"/>
</dbReference>
<accession>A0A0K8THY6</accession>
<name>A0A0K8THY6_LYGHE</name>
<dbReference type="SUPFAM" id="SSF54060">
    <property type="entry name" value="His-Me finger endonucleases"/>
    <property type="match status" value="1"/>
</dbReference>
<feature type="chain" id="PRO_5005520185" description="Type VII secretion system protein EssD-like domain-containing protein" evidence="2">
    <location>
        <begin position="22"/>
        <end position="188"/>
    </location>
</feature>
<evidence type="ECO:0000256" key="1">
    <source>
        <dbReference type="SAM" id="MobiDB-lite"/>
    </source>
</evidence>
<evidence type="ECO:0000256" key="2">
    <source>
        <dbReference type="SAM" id="SignalP"/>
    </source>
</evidence>
<dbReference type="AlphaFoldDB" id="A0A0K8THY6"/>
<evidence type="ECO:0000259" key="3">
    <source>
        <dbReference type="Pfam" id="PF13930"/>
    </source>
</evidence>